<dbReference type="EMBL" id="JAVDPY010000005">
    <property type="protein sequence ID" value="MDR6334484.1"/>
    <property type="molecule type" value="Genomic_DNA"/>
</dbReference>
<evidence type="ECO:0000313" key="6">
    <source>
        <dbReference type="Proteomes" id="UP001144397"/>
    </source>
</evidence>
<feature type="domain" description="Tip attachment protein J" evidence="3">
    <location>
        <begin position="659"/>
        <end position="770"/>
    </location>
</feature>
<feature type="compositionally biased region" description="Gly residues" evidence="1">
    <location>
        <begin position="1004"/>
        <end position="1016"/>
    </location>
</feature>
<dbReference type="AlphaFoldDB" id="A0A9W6CNX0"/>
<accession>A0A9W6CNX0</accession>
<name>A0A9W6CNX0_XANFL</name>
<feature type="region of interest" description="Disordered" evidence="1">
    <location>
        <begin position="158"/>
        <end position="181"/>
    </location>
</feature>
<evidence type="ECO:0000313" key="7">
    <source>
        <dbReference type="Proteomes" id="UP001245370"/>
    </source>
</evidence>
<proteinExistence type="predicted"/>
<evidence type="ECO:0000313" key="4">
    <source>
        <dbReference type="EMBL" id="GLI23496.1"/>
    </source>
</evidence>
<dbReference type="Pfam" id="PF13550">
    <property type="entry name" value="Phage-tail_3"/>
    <property type="match status" value="1"/>
</dbReference>
<dbReference type="EMBL" id="BSDO01000004">
    <property type="protein sequence ID" value="GLI23496.1"/>
    <property type="molecule type" value="Genomic_DNA"/>
</dbReference>
<evidence type="ECO:0000313" key="5">
    <source>
        <dbReference type="EMBL" id="MDR6334484.1"/>
    </source>
</evidence>
<dbReference type="GeneID" id="95763953"/>
<gene>
    <name evidence="5" type="ORF">GGQ86_002966</name>
    <name evidence="4" type="ORF">XFLAVUS301_31700</name>
</gene>
<evidence type="ECO:0000256" key="2">
    <source>
        <dbReference type="SAM" id="Phobius"/>
    </source>
</evidence>
<keyword evidence="7" id="KW-1185">Reference proteome</keyword>
<reference evidence="5 7" key="2">
    <citation type="submission" date="2023-07" db="EMBL/GenBank/DDBJ databases">
        <title>Genomic Encyclopedia of Type Strains, Phase IV (KMG-IV): sequencing the most valuable type-strain genomes for metagenomic binning, comparative biology and taxonomic classification.</title>
        <authorList>
            <person name="Goeker M."/>
        </authorList>
    </citation>
    <scope>NUCLEOTIDE SEQUENCE [LARGE SCALE GENOMIC DNA]</scope>
    <source>
        <strain evidence="5 7">DSM 338</strain>
    </source>
</reference>
<keyword evidence="2" id="KW-0812">Transmembrane</keyword>
<dbReference type="RefSeq" id="WP_281808346.1">
    <property type="nucleotide sequence ID" value="NZ_BSDO01000004.1"/>
</dbReference>
<dbReference type="Proteomes" id="UP001144397">
    <property type="component" value="Unassembled WGS sequence"/>
</dbReference>
<keyword evidence="2" id="KW-0472">Membrane</keyword>
<dbReference type="Proteomes" id="UP001245370">
    <property type="component" value="Unassembled WGS sequence"/>
</dbReference>
<dbReference type="InterPro" id="IPR032876">
    <property type="entry name" value="J_dom"/>
</dbReference>
<organism evidence="4 6">
    <name type="scientific">Xanthobacter flavus</name>
    <dbReference type="NCBI Taxonomy" id="281"/>
    <lineage>
        <taxon>Bacteria</taxon>
        <taxon>Pseudomonadati</taxon>
        <taxon>Pseudomonadota</taxon>
        <taxon>Alphaproteobacteria</taxon>
        <taxon>Hyphomicrobiales</taxon>
        <taxon>Xanthobacteraceae</taxon>
        <taxon>Xanthobacter</taxon>
    </lineage>
</organism>
<keyword evidence="2" id="KW-1133">Transmembrane helix</keyword>
<reference evidence="4" key="1">
    <citation type="submission" date="2022-12" db="EMBL/GenBank/DDBJ databases">
        <title>Reference genome sequencing for broad-spectrum identification of bacterial and archaeal isolates by mass spectrometry.</title>
        <authorList>
            <person name="Sekiguchi Y."/>
            <person name="Tourlousse D.M."/>
        </authorList>
    </citation>
    <scope>NUCLEOTIDE SEQUENCE</scope>
    <source>
        <strain evidence="4">301</strain>
    </source>
</reference>
<protein>
    <recommendedName>
        <fullName evidence="3">Tip attachment protein J domain-containing protein</fullName>
    </recommendedName>
</protein>
<feature type="region of interest" description="Disordered" evidence="1">
    <location>
        <begin position="1004"/>
        <end position="1023"/>
    </location>
</feature>
<comment type="caution">
    <text evidence="4">The sequence shown here is derived from an EMBL/GenBank/DDBJ whole genome shotgun (WGS) entry which is preliminary data.</text>
</comment>
<feature type="transmembrane region" description="Helical" evidence="2">
    <location>
        <begin position="106"/>
        <end position="131"/>
    </location>
</feature>
<evidence type="ECO:0000256" key="1">
    <source>
        <dbReference type="SAM" id="MobiDB-lite"/>
    </source>
</evidence>
<sequence length="1124" mass="117948">MRHDRPPEGVPVYSVAYGGPFIGAYGQRYEAFGPTIGELVATTPGLPKHFERHGDVQISGNVIPREHWHRVRPRPSLDPEHPTYVTFHLRPRGSGDSNGGDSSKSIIGVVAALALVVATAGIASIGIPGIIAGGTFGAQLAAGAVGLVGSLAIGALTAPPSEPDTNRKTKNKGTASASGNLIDPGEPLPRVLGTFRVFPALITDPFYQVIGQDEFVSIVGALAGPHKLEAIRIGDADIEDADDLEYETREGWSGDAPLTLVDRQVRITGASGEVSGHALDPDNVTKLEDQTTPANSIPKWQTVATRKAPDRARIRLDFPQGIGTSNPDNENALVLMPFRFRIRPRGGTGWINLPEVMFSSRRQPPKKGEVIIDWGTEPAVPDPPGNKGWVYAYRTVPAQTVAPIGLGGWAAHSYFSDPSKTQPYLSSGTTAASGVLHTHMTGDSVTFYLDPDLFPKTTYEIQYKRGCLIAKQSHNLTSYSYSIIGVLDYFGYQTTGGAYKIPNDDDFFGSAYFIRCQSEWDQHPVQMAGDALIAIRAKNRAIENVSVLASGWVPDLDALAGPWVTTSNPAYHYRFVLAGSLNADPIEADLIDEDALLDWRNSCAAEGYTCDAIVQGSSIQETLTLIGSCGYARPTQSEVWGVYEDRDRSADAPVQVFSPRNSANFKWERAFARLPDGFRVTYSDKSADFEQQQIVVMREGATGANLENVTYSGIVTEPQAVARARFDLAQAVARGTYYYFDAPAEAIVCRRGDLIGLTHDVLTRQAGSARVKAKITSGGNVTGLVLDAAIYVTAASFGAITDMSEVDSLADVGVLGPVGIIIRRQDGTFSTHRITEGMGWHETVTLQTPVPDATVTVASGWDTEAVPAIGEAEDGSLIFWGPVDEETKRLLVFGVTPNEDLTFSIVAVDEAPDLVRTAAGTFDAPGSQIYDHDGAFYFVVPNYETSLTVTLVGASAGSHGITNTSTFPAGTAGGDTTFDGMVAGGSQVPANRLTAGLGGVGSGAGSGSNGNAGGVPTGTTATGKGGDAVGTTGTGGAAVTANGNGLQGTAPGAGASGAYRTISSTPYLTSGTGSGARRQRTYARGDLVPGTVMAVVVGAAGAGGVGGVQNGGAGQRGEASFSWS</sequence>
<evidence type="ECO:0000259" key="3">
    <source>
        <dbReference type="Pfam" id="PF13550"/>
    </source>
</evidence>